<dbReference type="Gene3D" id="2.40.10.270">
    <property type="entry name" value="Bacteriophage SPP1 head-tail adaptor protein"/>
    <property type="match status" value="1"/>
</dbReference>
<dbReference type="AlphaFoldDB" id="A0AAE4AUV9"/>
<dbReference type="InterPro" id="IPR038666">
    <property type="entry name" value="SSP1_head-tail_sf"/>
</dbReference>
<evidence type="ECO:0000313" key="2">
    <source>
        <dbReference type="Proteomes" id="UP001229244"/>
    </source>
</evidence>
<dbReference type="RefSeq" id="WP_306887762.1">
    <property type="nucleotide sequence ID" value="NZ_JAUSUL010000009.1"/>
</dbReference>
<dbReference type="InterPro" id="IPR008767">
    <property type="entry name" value="Phage_SPP1_head-tail_adaptor"/>
</dbReference>
<keyword evidence="2" id="KW-1185">Reference proteome</keyword>
<gene>
    <name evidence="1" type="ORF">J2S73_004322</name>
</gene>
<proteinExistence type="predicted"/>
<evidence type="ECO:0000313" key="1">
    <source>
        <dbReference type="EMBL" id="MDQ0317835.1"/>
    </source>
</evidence>
<dbReference type="Pfam" id="PF05521">
    <property type="entry name" value="Phage_HCP"/>
    <property type="match status" value="1"/>
</dbReference>
<dbReference type="Proteomes" id="UP001229244">
    <property type="component" value="Unassembled WGS sequence"/>
</dbReference>
<organism evidence="1 2">
    <name type="scientific">Amorphus orientalis</name>
    <dbReference type="NCBI Taxonomy" id="649198"/>
    <lineage>
        <taxon>Bacteria</taxon>
        <taxon>Pseudomonadati</taxon>
        <taxon>Pseudomonadota</taxon>
        <taxon>Alphaproteobacteria</taxon>
        <taxon>Hyphomicrobiales</taxon>
        <taxon>Amorphaceae</taxon>
        <taxon>Amorphus</taxon>
    </lineage>
</organism>
<dbReference type="NCBIfam" id="TIGR01563">
    <property type="entry name" value="gp16_SPP1"/>
    <property type="match status" value="1"/>
</dbReference>
<reference evidence="1" key="1">
    <citation type="submission" date="2023-07" db="EMBL/GenBank/DDBJ databases">
        <title>Genomic Encyclopedia of Type Strains, Phase IV (KMG-IV): sequencing the most valuable type-strain genomes for metagenomic binning, comparative biology and taxonomic classification.</title>
        <authorList>
            <person name="Goeker M."/>
        </authorList>
    </citation>
    <scope>NUCLEOTIDE SEQUENCE</scope>
    <source>
        <strain evidence="1">DSM 21202</strain>
    </source>
</reference>
<accession>A0AAE4AUV9</accession>
<sequence length="110" mass="11643">MSANVPIGALDRRIVIEAPTSTPDGAGGVTVTWTPLATVWARVETLSAAERVRAGRPDGIATHRVTIRALSGIASGQRILVDGRVLTVRATRPSGDRDAYLVLEAEEEGR</sequence>
<protein>
    <submittedName>
        <fullName evidence="1">SPP1 family predicted phage head-tail adaptor</fullName>
    </submittedName>
</protein>
<name>A0AAE4AUV9_9HYPH</name>
<dbReference type="EMBL" id="JAUSUL010000009">
    <property type="protein sequence ID" value="MDQ0317835.1"/>
    <property type="molecule type" value="Genomic_DNA"/>
</dbReference>
<comment type="caution">
    <text evidence="1">The sequence shown here is derived from an EMBL/GenBank/DDBJ whole genome shotgun (WGS) entry which is preliminary data.</text>
</comment>